<feature type="non-terminal residue" evidence="2">
    <location>
        <position position="1"/>
    </location>
</feature>
<evidence type="ECO:0000259" key="1">
    <source>
        <dbReference type="Pfam" id="PF21294"/>
    </source>
</evidence>
<dbReference type="OrthoDB" id="2395160at2759"/>
<dbReference type="Proteomes" id="UP000193498">
    <property type="component" value="Unassembled WGS sequence"/>
</dbReference>
<proteinExistence type="predicted"/>
<dbReference type="Pfam" id="PF21294">
    <property type="entry name" value="Polysacc_lyase_14"/>
    <property type="match status" value="1"/>
</dbReference>
<evidence type="ECO:0000313" key="3">
    <source>
        <dbReference type="Proteomes" id="UP000193498"/>
    </source>
</evidence>
<organism evidence="2 3">
    <name type="scientific">Basidiobolus meristosporus CBS 931.73</name>
    <dbReference type="NCBI Taxonomy" id="1314790"/>
    <lineage>
        <taxon>Eukaryota</taxon>
        <taxon>Fungi</taxon>
        <taxon>Fungi incertae sedis</taxon>
        <taxon>Zoopagomycota</taxon>
        <taxon>Entomophthoromycotina</taxon>
        <taxon>Basidiobolomycetes</taxon>
        <taxon>Basidiobolales</taxon>
        <taxon>Basidiobolaceae</taxon>
        <taxon>Basidiobolus</taxon>
    </lineage>
</organism>
<feature type="non-terminal residue" evidence="2">
    <location>
        <position position="223"/>
    </location>
</feature>
<dbReference type="Gene3D" id="2.60.120.200">
    <property type="match status" value="1"/>
</dbReference>
<evidence type="ECO:0000313" key="2">
    <source>
        <dbReference type="EMBL" id="ORX92040.1"/>
    </source>
</evidence>
<dbReference type="EMBL" id="MCFE01000295">
    <property type="protein sequence ID" value="ORX92040.1"/>
    <property type="molecule type" value="Genomic_DNA"/>
</dbReference>
<protein>
    <recommendedName>
        <fullName evidence="1">Polysaccharide lyase 14 domain-containing protein</fullName>
    </recommendedName>
</protein>
<dbReference type="AlphaFoldDB" id="A0A1Y1Y224"/>
<gene>
    <name evidence="2" type="ORF">K493DRAFT_182031</name>
</gene>
<dbReference type="PANTHER" id="PTHR40124">
    <property type="match status" value="1"/>
</dbReference>
<comment type="caution">
    <text evidence="2">The sequence shown here is derived from an EMBL/GenBank/DDBJ whole genome shotgun (WGS) entry which is preliminary data.</text>
</comment>
<feature type="domain" description="Polysaccharide lyase 14" evidence="1">
    <location>
        <begin position="14"/>
        <end position="221"/>
    </location>
</feature>
<name>A0A1Y1Y224_9FUNG</name>
<keyword evidence="3" id="KW-1185">Reference proteome</keyword>
<dbReference type="InterPro" id="IPR048958">
    <property type="entry name" value="Polysacc_lyase_14"/>
</dbReference>
<reference evidence="2 3" key="1">
    <citation type="submission" date="2016-07" db="EMBL/GenBank/DDBJ databases">
        <title>Pervasive Adenine N6-methylation of Active Genes in Fungi.</title>
        <authorList>
            <consortium name="DOE Joint Genome Institute"/>
            <person name="Mondo S.J."/>
            <person name="Dannebaum R.O."/>
            <person name="Kuo R.C."/>
            <person name="Labutti K."/>
            <person name="Haridas S."/>
            <person name="Kuo A."/>
            <person name="Salamov A."/>
            <person name="Ahrendt S.R."/>
            <person name="Lipzen A."/>
            <person name="Sullivan W."/>
            <person name="Andreopoulos W.B."/>
            <person name="Clum A."/>
            <person name="Lindquist E."/>
            <person name="Daum C."/>
            <person name="Ramamoorthy G.K."/>
            <person name="Gryganskyi A."/>
            <person name="Culley D."/>
            <person name="Magnuson J.K."/>
            <person name="James T.Y."/>
            <person name="O'Malley M.A."/>
            <person name="Stajich J.E."/>
            <person name="Spatafora J.W."/>
            <person name="Visel A."/>
            <person name="Grigoriev I.V."/>
        </authorList>
    </citation>
    <scope>NUCLEOTIDE SEQUENCE [LARGE SCALE GENOMIC DNA]</scope>
    <source>
        <strain evidence="2 3">CBS 931.73</strain>
    </source>
</reference>
<sequence length="223" mass="24670">NSVSTTNDPFSTDGGKCYSVFFAKQSYGVDGNNDSGVHANFKPLQDQHANRAMISYELAFPDNFTWVLGGKLPGISGGWGDLGCTGGREANGHNCFSVRLMWREGGVGEIYTYLPRALNKNLCSRSDVVCNADYGISAGRNFQFRTGKWMKVDLFVQLNTLDRSDGYMKLYMNDRLVIDLSGLIYRSEDTMYADMLAFSSFFGGSTPAYAPPADTNVFIKNLR</sequence>
<accession>A0A1Y1Y224</accession>
<dbReference type="InParanoid" id="A0A1Y1Y224"/>
<dbReference type="PANTHER" id="PTHR40124:SF1">
    <property type="entry name" value="DISAGGREGATASE RELATED REPEAT PROTEIN"/>
    <property type="match status" value="1"/>
</dbReference>